<dbReference type="InterPro" id="IPR058664">
    <property type="entry name" value="ARB_00930-like_C"/>
</dbReference>
<feature type="domain" description="Beta-lactamase-like ARB-00930-like C-terminal" evidence="4">
    <location>
        <begin position="493"/>
        <end position="631"/>
    </location>
</feature>
<dbReference type="SUPFAM" id="SSF56601">
    <property type="entry name" value="beta-lactamase/transpeptidase-like"/>
    <property type="match status" value="1"/>
</dbReference>
<feature type="chain" id="PRO_5042192870" evidence="2">
    <location>
        <begin position="22"/>
        <end position="632"/>
    </location>
</feature>
<comment type="caution">
    <text evidence="5">The sequence shown here is derived from an EMBL/GenBank/DDBJ whole genome shotgun (WGS) entry which is preliminary data.</text>
</comment>
<dbReference type="Gene3D" id="3.40.710.10">
    <property type="entry name" value="DD-peptidase/beta-lactamase superfamily"/>
    <property type="match status" value="1"/>
</dbReference>
<dbReference type="Proteomes" id="UP001281003">
    <property type="component" value="Unassembled WGS sequence"/>
</dbReference>
<keyword evidence="2" id="KW-0732">Signal</keyword>
<reference evidence="5" key="1">
    <citation type="journal article" date="2023" name="Mol. Phylogenet. Evol.">
        <title>Genome-scale phylogeny and comparative genomics of the fungal order Sordariales.</title>
        <authorList>
            <person name="Hensen N."/>
            <person name="Bonometti L."/>
            <person name="Westerberg I."/>
            <person name="Brannstrom I.O."/>
            <person name="Guillou S."/>
            <person name="Cros-Aarteil S."/>
            <person name="Calhoun S."/>
            <person name="Haridas S."/>
            <person name="Kuo A."/>
            <person name="Mondo S."/>
            <person name="Pangilinan J."/>
            <person name="Riley R."/>
            <person name="LaButti K."/>
            <person name="Andreopoulos B."/>
            <person name="Lipzen A."/>
            <person name="Chen C."/>
            <person name="Yan M."/>
            <person name="Daum C."/>
            <person name="Ng V."/>
            <person name="Clum A."/>
            <person name="Steindorff A."/>
            <person name="Ohm R.A."/>
            <person name="Martin F."/>
            <person name="Silar P."/>
            <person name="Natvig D.O."/>
            <person name="Lalanne C."/>
            <person name="Gautier V."/>
            <person name="Ament-Velasquez S.L."/>
            <person name="Kruys A."/>
            <person name="Hutchinson M.I."/>
            <person name="Powell A.J."/>
            <person name="Barry K."/>
            <person name="Miller A.N."/>
            <person name="Grigoriev I.V."/>
            <person name="Debuchy R."/>
            <person name="Gladieux P."/>
            <person name="Hiltunen Thoren M."/>
            <person name="Johannesson H."/>
        </authorList>
    </citation>
    <scope>NUCLEOTIDE SEQUENCE</scope>
    <source>
        <strain evidence="5">FGSC 1904</strain>
    </source>
</reference>
<evidence type="ECO:0000313" key="6">
    <source>
        <dbReference type="Proteomes" id="UP001281003"/>
    </source>
</evidence>
<accession>A0AAE0PP38</accession>
<gene>
    <name evidence="5" type="ORF">B0T20DRAFT_486442</name>
</gene>
<evidence type="ECO:0000256" key="1">
    <source>
        <dbReference type="SAM" id="MobiDB-lite"/>
    </source>
</evidence>
<dbReference type="PANTHER" id="PTHR22935">
    <property type="entry name" value="PENICILLIN-BINDING PROTEIN"/>
    <property type="match status" value="1"/>
</dbReference>
<dbReference type="Pfam" id="PF00144">
    <property type="entry name" value="Beta-lactamase"/>
    <property type="match status" value="1"/>
</dbReference>
<name>A0AAE0PP38_SORBR</name>
<evidence type="ECO:0000313" key="5">
    <source>
        <dbReference type="EMBL" id="KAK3403452.1"/>
    </source>
</evidence>
<dbReference type="AlphaFoldDB" id="A0AAE0PP38"/>
<dbReference type="InterPro" id="IPR001466">
    <property type="entry name" value="Beta-lactam-related"/>
</dbReference>
<dbReference type="InterPro" id="IPR051478">
    <property type="entry name" value="Beta-lactamase-like_AB/R"/>
</dbReference>
<reference evidence="5" key="2">
    <citation type="submission" date="2023-07" db="EMBL/GenBank/DDBJ databases">
        <authorList>
            <consortium name="Lawrence Berkeley National Laboratory"/>
            <person name="Haridas S."/>
            <person name="Hensen N."/>
            <person name="Bonometti L."/>
            <person name="Westerberg I."/>
            <person name="Brannstrom I.O."/>
            <person name="Guillou S."/>
            <person name="Cros-Aarteil S."/>
            <person name="Calhoun S."/>
            <person name="Kuo A."/>
            <person name="Mondo S."/>
            <person name="Pangilinan J."/>
            <person name="Riley R."/>
            <person name="LaButti K."/>
            <person name="Andreopoulos B."/>
            <person name="Lipzen A."/>
            <person name="Chen C."/>
            <person name="Yanf M."/>
            <person name="Daum C."/>
            <person name="Ng V."/>
            <person name="Clum A."/>
            <person name="Steindorff A."/>
            <person name="Ohm R."/>
            <person name="Martin F."/>
            <person name="Silar P."/>
            <person name="Natvig D."/>
            <person name="Lalanne C."/>
            <person name="Gautier V."/>
            <person name="Ament-velasquez S.L."/>
            <person name="Kruys A."/>
            <person name="Hutchinson M.I."/>
            <person name="Powell A.J."/>
            <person name="Barry K."/>
            <person name="Miller A.N."/>
            <person name="Grigoriev I.V."/>
            <person name="Debuchy R."/>
            <person name="Gladieux P."/>
            <person name="Thoren M.H."/>
            <person name="Johannesson H."/>
        </authorList>
    </citation>
    <scope>NUCLEOTIDE SEQUENCE</scope>
    <source>
        <strain evidence="5">FGSC 1904</strain>
    </source>
</reference>
<feature type="compositionally biased region" description="Low complexity" evidence="1">
    <location>
        <begin position="464"/>
        <end position="475"/>
    </location>
</feature>
<evidence type="ECO:0000259" key="4">
    <source>
        <dbReference type="Pfam" id="PF26335"/>
    </source>
</evidence>
<feature type="signal peptide" evidence="2">
    <location>
        <begin position="1"/>
        <end position="21"/>
    </location>
</feature>
<dbReference type="Pfam" id="PF26335">
    <property type="entry name" value="ARB_00930_C"/>
    <property type="match status" value="1"/>
</dbReference>
<evidence type="ECO:0000256" key="2">
    <source>
        <dbReference type="SAM" id="SignalP"/>
    </source>
</evidence>
<dbReference type="PANTHER" id="PTHR22935:SF97">
    <property type="entry name" value="BETA-LACTAMASE-RELATED DOMAIN-CONTAINING PROTEIN"/>
    <property type="match status" value="1"/>
</dbReference>
<organism evidence="5 6">
    <name type="scientific">Sordaria brevicollis</name>
    <dbReference type="NCBI Taxonomy" id="83679"/>
    <lineage>
        <taxon>Eukaryota</taxon>
        <taxon>Fungi</taxon>
        <taxon>Dikarya</taxon>
        <taxon>Ascomycota</taxon>
        <taxon>Pezizomycotina</taxon>
        <taxon>Sordariomycetes</taxon>
        <taxon>Sordariomycetidae</taxon>
        <taxon>Sordariales</taxon>
        <taxon>Sordariaceae</taxon>
        <taxon>Sordaria</taxon>
    </lineage>
</organism>
<feature type="domain" description="Beta-lactamase-related" evidence="3">
    <location>
        <begin position="105"/>
        <end position="419"/>
    </location>
</feature>
<protein>
    <submittedName>
        <fullName evidence="5">Beta-lactamase/transpeptidase-like protein</fullName>
    </submittedName>
</protein>
<proteinExistence type="predicted"/>
<feature type="region of interest" description="Disordered" evidence="1">
    <location>
        <begin position="464"/>
        <end position="487"/>
    </location>
</feature>
<dbReference type="EMBL" id="JAUTDP010000001">
    <property type="protein sequence ID" value="KAK3403452.1"/>
    <property type="molecule type" value="Genomic_DNA"/>
</dbReference>
<sequence>MKSLLLLLATATHFAPSLVLAKQPCPLYGPLFPKPSSSSGTTLLQHPAVKSAAASLDEIFPRYIDNDNTTGSSHFSYSVEVFSGATDTPLWTHYWTAPNLGGFNSSGVKKVDTNTVYRIGSITKIFTVLAFLVSVGDKVWNEPVTKYLPELKKLAEQTPGGSMMVPDWEEVTLGGLAGQTSGLTRDYALLGELSYEAPLDALYKIGFPPLPLEEYPPCGTVPTCNREQLFAGLAKLPPSFPTSTTPAYSDISYALLGYVAERITGKDFKTLVTDTVLKPLNLTHTFTSKPDDALGIIPGNRYSTSWAFELAEEAATGNMYTSAGDMSALGRAIMRSTLLKPAVTRRWLKPSVFTSDPKSTVGMPWGIRQLDIGFNQSFQITHAFNKLGSLGAYTSLLAIIPDLDIGFSILAAGDPPAGLAMDIADTLTATYLSTMTTVARTEADRLYSGQYRYTGNITVSIPSSNSSLPSNSSSPFQPPKYTNTTLPSTRQRLNSSLTISTSTSSPGLIIKNWISNSTDMSFYAVAIGSNITDEYLDKIKPSVRLYPTGFEEPLPDNKPGKRVAFKAVFEDLSLPERKPGMQMGTDCATWVGVTGVVYASRPLDLFVFEVDGEGKVRGVENGALRVVLDKVG</sequence>
<dbReference type="InterPro" id="IPR012338">
    <property type="entry name" value="Beta-lactam/transpept-like"/>
</dbReference>
<evidence type="ECO:0000259" key="3">
    <source>
        <dbReference type="Pfam" id="PF00144"/>
    </source>
</evidence>
<keyword evidence="6" id="KW-1185">Reference proteome</keyword>